<evidence type="ECO:0000256" key="1">
    <source>
        <dbReference type="SAM" id="MobiDB-lite"/>
    </source>
</evidence>
<dbReference type="AlphaFoldDB" id="A0A427AQW0"/>
<dbReference type="GO" id="GO:0048564">
    <property type="term" value="P:photosystem I assembly"/>
    <property type="evidence" value="ECO:0007669"/>
    <property type="project" value="InterPro"/>
</dbReference>
<proteinExistence type="predicted"/>
<reference evidence="2 3" key="1">
    <citation type="journal article" date="2014" name="Agronomy (Basel)">
        <title>A Draft Genome Sequence for Ensete ventricosum, the Drought-Tolerant Tree Against Hunger.</title>
        <authorList>
            <person name="Harrison J."/>
            <person name="Moore K.A."/>
            <person name="Paszkiewicz K."/>
            <person name="Jones T."/>
            <person name="Grant M."/>
            <person name="Ambacheew D."/>
            <person name="Muzemil S."/>
            <person name="Studholme D.J."/>
        </authorList>
    </citation>
    <scope>NUCLEOTIDE SEQUENCE [LARGE SCALE GENOMIC DNA]</scope>
</reference>
<feature type="compositionally biased region" description="Polar residues" evidence="1">
    <location>
        <begin position="301"/>
        <end position="314"/>
    </location>
</feature>
<evidence type="ECO:0000313" key="3">
    <source>
        <dbReference type="Proteomes" id="UP000287651"/>
    </source>
</evidence>
<dbReference type="PANTHER" id="PTHR33672:SF24">
    <property type="entry name" value="OS01G0798600 PROTEIN"/>
    <property type="match status" value="1"/>
</dbReference>
<feature type="compositionally biased region" description="Basic and acidic residues" evidence="1">
    <location>
        <begin position="142"/>
        <end position="152"/>
    </location>
</feature>
<feature type="region of interest" description="Disordered" evidence="1">
    <location>
        <begin position="78"/>
        <end position="100"/>
    </location>
</feature>
<gene>
    <name evidence="2" type="ORF">B296_00015734</name>
</gene>
<dbReference type="GO" id="GO:0009535">
    <property type="term" value="C:chloroplast thylakoid membrane"/>
    <property type="evidence" value="ECO:0007669"/>
    <property type="project" value="InterPro"/>
</dbReference>
<dbReference type="EMBL" id="AMZH03001624">
    <property type="protein sequence ID" value="RRT78634.1"/>
    <property type="molecule type" value="Genomic_DNA"/>
</dbReference>
<dbReference type="InterPro" id="IPR040340">
    <property type="entry name" value="CEST/Y3IP1"/>
</dbReference>
<dbReference type="Proteomes" id="UP000287651">
    <property type="component" value="Unassembled WGS sequence"/>
</dbReference>
<name>A0A427AQW0_ENSVE</name>
<feature type="region of interest" description="Disordered" evidence="1">
    <location>
        <begin position="301"/>
        <end position="337"/>
    </location>
</feature>
<feature type="compositionally biased region" description="Low complexity" evidence="1">
    <location>
        <begin position="320"/>
        <end position="334"/>
    </location>
</feature>
<organism evidence="2 3">
    <name type="scientific">Ensete ventricosum</name>
    <name type="common">Abyssinian banana</name>
    <name type="synonym">Musa ensete</name>
    <dbReference type="NCBI Taxonomy" id="4639"/>
    <lineage>
        <taxon>Eukaryota</taxon>
        <taxon>Viridiplantae</taxon>
        <taxon>Streptophyta</taxon>
        <taxon>Embryophyta</taxon>
        <taxon>Tracheophyta</taxon>
        <taxon>Spermatophyta</taxon>
        <taxon>Magnoliopsida</taxon>
        <taxon>Liliopsida</taxon>
        <taxon>Zingiberales</taxon>
        <taxon>Musaceae</taxon>
        <taxon>Ensete</taxon>
    </lineage>
</organism>
<sequence length="357" mass="38691">MPAYREDAIGDSDDENYASTNSDSPVEKEKQITVDPLSLKQLADVRGNRISDGASAASEVRFLAPPVLVHPKLASCSLPSSALSSPKKWNYLDDQEPPAPARFAWADQKASLRRSKSCGEGRSSSPSVEFIDILSRRPSIHQPDDGVHVDDHDTSDDDSKEETPQPVHAPLEDGQFKCWCLFLPGLSHRKKQVILQQASPARSGHLQLSKVVPQSFQDTRESAAKGRISGVSKAASLEKFSCGSWSSSALLGIDGDDDGGHSYFDLPLELIRSCHDDADSPVRTAFVFDKDLKGVLKKNSSNLASRKSHASSSNRHVRFSTSAPTSSPASPSSTCITPRLRRAREEFNALLAAQNAA</sequence>
<feature type="region of interest" description="Disordered" evidence="1">
    <location>
        <begin position="139"/>
        <end position="168"/>
    </location>
</feature>
<feature type="compositionally biased region" description="Low complexity" evidence="1">
    <location>
        <begin position="78"/>
        <end position="88"/>
    </location>
</feature>
<dbReference type="PANTHER" id="PTHR33672">
    <property type="entry name" value="YCF3-INTERACTING PROTEIN 1, CHLOROPLASTIC"/>
    <property type="match status" value="1"/>
</dbReference>
<protein>
    <submittedName>
        <fullName evidence="2">Uncharacterized protein</fullName>
    </submittedName>
</protein>
<evidence type="ECO:0000313" key="2">
    <source>
        <dbReference type="EMBL" id="RRT78634.1"/>
    </source>
</evidence>
<comment type="caution">
    <text evidence="2">The sequence shown here is derived from an EMBL/GenBank/DDBJ whole genome shotgun (WGS) entry which is preliminary data.</text>
</comment>
<accession>A0A427AQW0</accession>
<dbReference type="GO" id="GO:0080183">
    <property type="term" value="P:response to photooxidative stress"/>
    <property type="evidence" value="ECO:0007669"/>
    <property type="project" value="InterPro"/>
</dbReference>
<feature type="region of interest" description="Disordered" evidence="1">
    <location>
        <begin position="1"/>
        <end position="33"/>
    </location>
</feature>